<organism evidence="2">
    <name type="scientific">Cucumis melo</name>
    <name type="common">Muskmelon</name>
    <dbReference type="NCBI Taxonomy" id="3656"/>
    <lineage>
        <taxon>Eukaryota</taxon>
        <taxon>Viridiplantae</taxon>
        <taxon>Streptophyta</taxon>
        <taxon>Embryophyta</taxon>
        <taxon>Tracheophyta</taxon>
        <taxon>Spermatophyta</taxon>
        <taxon>Magnoliopsida</taxon>
        <taxon>eudicotyledons</taxon>
        <taxon>Gunneridae</taxon>
        <taxon>Pentapetalae</taxon>
        <taxon>rosids</taxon>
        <taxon>fabids</taxon>
        <taxon>Cucurbitales</taxon>
        <taxon>Cucurbitaceae</taxon>
        <taxon>Benincaseae</taxon>
        <taxon>Cucumis</taxon>
    </lineage>
</organism>
<name>A0A9I9E5T2_CUCME</name>
<dbReference type="AlphaFoldDB" id="A0A9I9E5T2"/>
<dbReference type="Gramene" id="MELO3C029122.2.1">
    <property type="protein sequence ID" value="MELO3C029122.2.1"/>
    <property type="gene ID" value="MELO3C029122.2"/>
</dbReference>
<feature type="compositionally biased region" description="Polar residues" evidence="1">
    <location>
        <begin position="51"/>
        <end position="61"/>
    </location>
</feature>
<evidence type="ECO:0000313" key="2">
    <source>
        <dbReference type="EnsemblPlants" id="MELO3C029122.2.1"/>
    </source>
</evidence>
<reference evidence="2" key="1">
    <citation type="submission" date="2023-03" db="UniProtKB">
        <authorList>
            <consortium name="EnsemblPlants"/>
        </authorList>
    </citation>
    <scope>IDENTIFICATION</scope>
</reference>
<sequence>MRLDLDVAYMNSYTTLQTLPQKDDALDATPVQVALPPKFKHIIKQRKRNLQCHTPSRTSASLDRKTA</sequence>
<evidence type="ECO:0000256" key="1">
    <source>
        <dbReference type="SAM" id="MobiDB-lite"/>
    </source>
</evidence>
<accession>A0A9I9E5T2</accession>
<proteinExistence type="predicted"/>
<dbReference type="EnsemblPlants" id="MELO3C029122.2.1">
    <property type="protein sequence ID" value="MELO3C029122.2.1"/>
    <property type="gene ID" value="MELO3C029122.2"/>
</dbReference>
<protein>
    <submittedName>
        <fullName evidence="2">Uncharacterized protein</fullName>
    </submittedName>
</protein>
<feature type="region of interest" description="Disordered" evidence="1">
    <location>
        <begin position="46"/>
        <end position="67"/>
    </location>
</feature>